<dbReference type="CDD" id="cd00653">
    <property type="entry name" value="RNA_pol_B_RPB2"/>
    <property type="match status" value="1"/>
</dbReference>
<dbReference type="Gene3D" id="3.90.1800.10">
    <property type="entry name" value="RNA polymerase alpha subunit dimerisation domain"/>
    <property type="match status" value="1"/>
</dbReference>
<dbReference type="InterPro" id="IPR007642">
    <property type="entry name" value="RNA_pol_Rpb2_2"/>
</dbReference>
<comment type="function">
    <text evidence="22">DNA-dependent RNA polymerase catalyzes the transcription of DNA into RNA using the four ribonucleoside triphosphates as substrates.</text>
</comment>
<dbReference type="GO" id="GO:0008270">
    <property type="term" value="F:zinc ion binding"/>
    <property type="evidence" value="ECO:0007669"/>
    <property type="project" value="UniProtKB-KW"/>
</dbReference>
<feature type="domain" description="RNA polymerase Rpb2" evidence="27">
    <location>
        <begin position="681"/>
        <end position="841"/>
    </location>
</feature>
<feature type="region of interest" description="Disordered" evidence="23">
    <location>
        <begin position="196"/>
        <end position="232"/>
    </location>
</feature>
<comment type="similarity">
    <text evidence="5">Belongs to the YIF1 family.</text>
</comment>
<keyword evidence="6" id="KW-0813">Transport</keyword>
<protein>
    <recommendedName>
        <fullName evidence="22">DNA-directed RNA polymerase subunit beta</fullName>
        <ecNumber evidence="22">2.7.7.6</ecNumber>
    </recommendedName>
</protein>
<comment type="subcellular location">
    <subcellularLocation>
        <location evidence="1">Endoplasmic reticulum membrane</location>
        <topology evidence="1">Multi-pass membrane protein</topology>
    </subcellularLocation>
    <subcellularLocation>
        <location evidence="3">Golgi apparatus membrane</location>
        <topology evidence="3">Multi-pass membrane protein</topology>
    </subcellularLocation>
    <subcellularLocation>
        <location evidence="2">Nucleus</location>
        <location evidence="2">Nucleolus</location>
    </subcellularLocation>
</comment>
<evidence type="ECO:0000313" key="31">
    <source>
        <dbReference type="EMBL" id="WFD23444.1"/>
    </source>
</evidence>
<dbReference type="InterPro" id="IPR014724">
    <property type="entry name" value="RNA_pol_RPB2_OB-fold"/>
</dbReference>
<dbReference type="InterPro" id="IPR015712">
    <property type="entry name" value="DNA-dir_RNA_pol_su2"/>
</dbReference>
<dbReference type="Gene3D" id="2.40.270.10">
    <property type="entry name" value="DNA-directed RNA polymerase, subunit 2, domain 6"/>
    <property type="match status" value="1"/>
</dbReference>
<evidence type="ECO:0000256" key="13">
    <source>
        <dbReference type="ARBA" id="ARBA00022824"/>
    </source>
</evidence>
<feature type="region of interest" description="Disordered" evidence="23">
    <location>
        <begin position="416"/>
        <end position="440"/>
    </location>
</feature>
<dbReference type="InterPro" id="IPR007641">
    <property type="entry name" value="RNA_pol_Rpb2_7"/>
</dbReference>
<evidence type="ECO:0000256" key="20">
    <source>
        <dbReference type="ARBA" id="ARBA00023242"/>
    </source>
</evidence>
<keyword evidence="9 24" id="KW-0812">Transmembrane</keyword>
<dbReference type="GO" id="GO:0003677">
    <property type="term" value="F:DNA binding"/>
    <property type="evidence" value="ECO:0007669"/>
    <property type="project" value="InterPro"/>
</dbReference>
<dbReference type="GO" id="GO:0000428">
    <property type="term" value="C:DNA-directed RNA polymerase complex"/>
    <property type="evidence" value="ECO:0007669"/>
    <property type="project" value="UniProtKB-KW"/>
</dbReference>
<name>A0AAF0EEG1_9BASI</name>
<dbReference type="GO" id="GO:0005730">
    <property type="term" value="C:nucleolus"/>
    <property type="evidence" value="ECO:0007669"/>
    <property type="project" value="UniProtKB-SubCell"/>
</dbReference>
<keyword evidence="7 22" id="KW-0240">DNA-directed RNA polymerase</keyword>
<dbReference type="Proteomes" id="UP001214415">
    <property type="component" value="Chromosome 4"/>
</dbReference>
<keyword evidence="12" id="KW-0863">Zinc-finger</keyword>
<evidence type="ECO:0000256" key="15">
    <source>
        <dbReference type="ARBA" id="ARBA00022927"/>
    </source>
</evidence>
<feature type="transmembrane region" description="Helical" evidence="24">
    <location>
        <begin position="279"/>
        <end position="300"/>
    </location>
</feature>
<evidence type="ECO:0000259" key="25">
    <source>
        <dbReference type="Pfam" id="PF00562"/>
    </source>
</evidence>
<keyword evidence="17" id="KW-0333">Golgi apparatus</keyword>
<evidence type="ECO:0000256" key="3">
    <source>
        <dbReference type="ARBA" id="ARBA00004653"/>
    </source>
</evidence>
<dbReference type="EC" id="2.7.7.6" evidence="22"/>
<proteinExistence type="inferred from homology"/>
<gene>
    <name evidence="31" type="ORF">MEQU1_002135</name>
</gene>
<dbReference type="GO" id="GO:0005789">
    <property type="term" value="C:endoplasmic reticulum membrane"/>
    <property type="evidence" value="ECO:0007669"/>
    <property type="project" value="UniProtKB-SubCell"/>
</dbReference>
<dbReference type="InterPro" id="IPR009674">
    <property type="entry name" value="Rpa2_dom_4"/>
</dbReference>
<feature type="domain" description="DNA-directed RNA polymerase subunit 2 hybrid-binding" evidence="25">
    <location>
        <begin position="1139"/>
        <end position="1505"/>
    </location>
</feature>
<dbReference type="FunFam" id="2.40.270.10:FF:000006">
    <property type="entry name" value="DNA-directed RNA polymerase subunit beta"/>
    <property type="match status" value="1"/>
</dbReference>
<dbReference type="GO" id="GO:0032549">
    <property type="term" value="F:ribonucleoside binding"/>
    <property type="evidence" value="ECO:0007669"/>
    <property type="project" value="InterPro"/>
</dbReference>
<evidence type="ECO:0000256" key="16">
    <source>
        <dbReference type="ARBA" id="ARBA00022989"/>
    </source>
</evidence>
<dbReference type="EMBL" id="CP119903">
    <property type="protein sequence ID" value="WFD23444.1"/>
    <property type="molecule type" value="Genomic_DNA"/>
</dbReference>
<accession>A0AAF0EEG1</accession>
<dbReference type="FunFam" id="3.90.1100.10:FF:000016">
    <property type="entry name" value="DNA-directed RNA polymerase subunit beta"/>
    <property type="match status" value="1"/>
</dbReference>
<dbReference type="InterPro" id="IPR007121">
    <property type="entry name" value="RNA_pol_bsu_CS"/>
</dbReference>
<evidence type="ECO:0000256" key="5">
    <source>
        <dbReference type="ARBA" id="ARBA00009727"/>
    </source>
</evidence>
<keyword evidence="19 22" id="KW-0804">Transcription</keyword>
<feature type="region of interest" description="Disordered" evidence="23">
    <location>
        <begin position="1"/>
        <end position="57"/>
    </location>
</feature>
<dbReference type="GO" id="GO:0006888">
    <property type="term" value="P:endoplasmic reticulum to Golgi vesicle-mediated transport"/>
    <property type="evidence" value="ECO:0007669"/>
    <property type="project" value="InterPro"/>
</dbReference>
<dbReference type="InterPro" id="IPR007644">
    <property type="entry name" value="RNA_pol_bsu_protrusion"/>
</dbReference>
<dbReference type="Pfam" id="PF06883">
    <property type="entry name" value="RNA_pol_Rpa2_4"/>
    <property type="match status" value="1"/>
</dbReference>
<keyword evidence="14" id="KW-0862">Zinc</keyword>
<dbReference type="FunFam" id="2.40.270.10:FF:000011">
    <property type="entry name" value="DNA-directed RNA polymerase subunit beta"/>
    <property type="match status" value="1"/>
</dbReference>
<evidence type="ECO:0000256" key="2">
    <source>
        <dbReference type="ARBA" id="ARBA00004604"/>
    </source>
</evidence>
<evidence type="ECO:0000256" key="1">
    <source>
        <dbReference type="ARBA" id="ARBA00004477"/>
    </source>
</evidence>
<dbReference type="InterPro" id="IPR007120">
    <property type="entry name" value="DNA-dir_RNAP_su2_dom"/>
</dbReference>
<dbReference type="GO" id="GO:0015031">
    <property type="term" value="P:protein transport"/>
    <property type="evidence" value="ECO:0007669"/>
    <property type="project" value="UniProtKB-KW"/>
</dbReference>
<evidence type="ECO:0000256" key="12">
    <source>
        <dbReference type="ARBA" id="ARBA00022771"/>
    </source>
</evidence>
<feature type="domain" description="RNA polymerase Rpb2" evidence="29">
    <location>
        <begin position="927"/>
        <end position="990"/>
    </location>
</feature>
<keyword evidence="8 22" id="KW-0808">Transferase</keyword>
<evidence type="ECO:0000256" key="8">
    <source>
        <dbReference type="ARBA" id="ARBA00022679"/>
    </source>
</evidence>
<dbReference type="Pfam" id="PF03878">
    <property type="entry name" value="YIF1"/>
    <property type="match status" value="1"/>
</dbReference>
<evidence type="ECO:0000259" key="26">
    <source>
        <dbReference type="Pfam" id="PF04560"/>
    </source>
</evidence>
<keyword evidence="13" id="KW-0256">Endoplasmic reticulum</keyword>
<evidence type="ECO:0000256" key="18">
    <source>
        <dbReference type="ARBA" id="ARBA00023136"/>
    </source>
</evidence>
<feature type="domain" description="RNA polymerase beta subunit protrusion" evidence="28">
    <location>
        <begin position="477"/>
        <end position="875"/>
    </location>
</feature>
<keyword evidence="16 24" id="KW-1133">Transmembrane helix</keyword>
<dbReference type="InterPro" id="IPR037033">
    <property type="entry name" value="DNA-dir_RNAP_su2_hyb_sf"/>
</dbReference>
<dbReference type="GO" id="GO:0006351">
    <property type="term" value="P:DNA-templated transcription"/>
    <property type="evidence" value="ECO:0007669"/>
    <property type="project" value="InterPro"/>
</dbReference>
<organism evidence="31 32">
    <name type="scientific">Malassezia equina</name>
    <dbReference type="NCBI Taxonomy" id="1381935"/>
    <lineage>
        <taxon>Eukaryota</taxon>
        <taxon>Fungi</taxon>
        <taxon>Dikarya</taxon>
        <taxon>Basidiomycota</taxon>
        <taxon>Ustilaginomycotina</taxon>
        <taxon>Malasseziomycetes</taxon>
        <taxon>Malasseziales</taxon>
        <taxon>Malasseziaceae</taxon>
        <taxon>Malassezia</taxon>
    </lineage>
</organism>
<evidence type="ECO:0000256" key="4">
    <source>
        <dbReference type="ARBA" id="ARBA00006835"/>
    </source>
</evidence>
<keyword evidence="11" id="KW-0479">Metal-binding</keyword>
<dbReference type="Pfam" id="PF04560">
    <property type="entry name" value="RNA_pol_Rpb2_7"/>
    <property type="match status" value="1"/>
</dbReference>
<evidence type="ECO:0000256" key="11">
    <source>
        <dbReference type="ARBA" id="ARBA00022723"/>
    </source>
</evidence>
<dbReference type="Pfam" id="PF04561">
    <property type="entry name" value="RNA_pol_Rpb2_2"/>
    <property type="match status" value="1"/>
</dbReference>
<feature type="compositionally biased region" description="Low complexity" evidence="23">
    <location>
        <begin position="417"/>
        <end position="427"/>
    </location>
</feature>
<dbReference type="InterPro" id="IPR007645">
    <property type="entry name" value="RNA_pol_Rpb2_3"/>
</dbReference>
<evidence type="ECO:0000256" key="10">
    <source>
        <dbReference type="ARBA" id="ARBA00022695"/>
    </source>
</evidence>
<keyword evidence="32" id="KW-1185">Reference proteome</keyword>
<keyword evidence="10 22" id="KW-0548">Nucleotidyltransferase</keyword>
<evidence type="ECO:0000256" key="22">
    <source>
        <dbReference type="RuleBase" id="RU363031"/>
    </source>
</evidence>
<evidence type="ECO:0000256" key="14">
    <source>
        <dbReference type="ARBA" id="ARBA00022833"/>
    </source>
</evidence>
<keyword evidence="18 24" id="KW-0472">Membrane</keyword>
<evidence type="ECO:0000256" key="23">
    <source>
        <dbReference type="SAM" id="MobiDB-lite"/>
    </source>
</evidence>
<comment type="catalytic activity">
    <reaction evidence="21">
        <text>RNA(n) + a ribonucleoside 5'-triphosphate = RNA(n+1) + diphosphate</text>
        <dbReference type="Rhea" id="RHEA:21248"/>
        <dbReference type="Rhea" id="RHEA-COMP:14527"/>
        <dbReference type="Rhea" id="RHEA-COMP:17342"/>
        <dbReference type="ChEBI" id="CHEBI:33019"/>
        <dbReference type="ChEBI" id="CHEBI:61557"/>
        <dbReference type="ChEBI" id="CHEBI:140395"/>
        <dbReference type="EC" id="2.7.7.6"/>
    </reaction>
    <physiologicalReaction direction="left-to-right" evidence="21">
        <dbReference type="Rhea" id="RHEA:21249"/>
    </physiologicalReaction>
</comment>
<evidence type="ECO:0000259" key="30">
    <source>
        <dbReference type="Pfam" id="PF06883"/>
    </source>
</evidence>
<dbReference type="GO" id="GO:0000139">
    <property type="term" value="C:Golgi membrane"/>
    <property type="evidence" value="ECO:0007669"/>
    <property type="project" value="UniProtKB-SubCell"/>
</dbReference>
<feature type="transmembrane region" description="Helical" evidence="24">
    <location>
        <begin position="383"/>
        <end position="401"/>
    </location>
</feature>
<evidence type="ECO:0000256" key="6">
    <source>
        <dbReference type="ARBA" id="ARBA00022448"/>
    </source>
</evidence>
<dbReference type="InterPro" id="IPR005578">
    <property type="entry name" value="Yif1_fam"/>
</dbReference>
<dbReference type="PROSITE" id="PS01166">
    <property type="entry name" value="RNA_POL_BETA"/>
    <property type="match status" value="1"/>
</dbReference>
<dbReference type="Gene3D" id="3.90.1100.10">
    <property type="match status" value="1"/>
</dbReference>
<feature type="compositionally biased region" description="Polar residues" evidence="23">
    <location>
        <begin position="199"/>
        <end position="212"/>
    </location>
</feature>
<dbReference type="Gene3D" id="3.90.1070.20">
    <property type="match status" value="1"/>
</dbReference>
<dbReference type="FunFam" id="3.90.1110.10:FF:000007">
    <property type="entry name" value="DNA-directed RNA polymerase subunit beta"/>
    <property type="match status" value="1"/>
</dbReference>
<dbReference type="Pfam" id="PF04565">
    <property type="entry name" value="RNA_pol_Rpb2_3"/>
    <property type="match status" value="1"/>
</dbReference>
<evidence type="ECO:0000259" key="27">
    <source>
        <dbReference type="Pfam" id="PF04561"/>
    </source>
</evidence>
<feature type="transmembrane region" description="Helical" evidence="24">
    <location>
        <begin position="248"/>
        <end position="267"/>
    </location>
</feature>
<dbReference type="SUPFAM" id="SSF64484">
    <property type="entry name" value="beta and beta-prime subunits of DNA dependent RNA-polymerase"/>
    <property type="match status" value="1"/>
</dbReference>
<dbReference type="Pfam" id="PF04563">
    <property type="entry name" value="RNA_pol_Rpb2_1"/>
    <property type="match status" value="1"/>
</dbReference>
<dbReference type="GO" id="GO:0003899">
    <property type="term" value="F:DNA-directed RNA polymerase activity"/>
    <property type="evidence" value="ECO:0007669"/>
    <property type="project" value="UniProtKB-EC"/>
</dbReference>
<evidence type="ECO:0000259" key="28">
    <source>
        <dbReference type="Pfam" id="PF04563"/>
    </source>
</evidence>
<dbReference type="FunFam" id="3.90.1100.10:FF:000008">
    <property type="entry name" value="DNA-directed RNA polymerase subunit beta"/>
    <property type="match status" value="1"/>
</dbReference>
<evidence type="ECO:0000256" key="24">
    <source>
        <dbReference type="SAM" id="Phobius"/>
    </source>
</evidence>
<dbReference type="PANTHER" id="PTHR20856">
    <property type="entry name" value="DNA-DIRECTED RNA POLYMERASE I SUBUNIT 2"/>
    <property type="match status" value="1"/>
</dbReference>
<keyword evidence="20" id="KW-0539">Nucleus</keyword>
<evidence type="ECO:0000256" key="19">
    <source>
        <dbReference type="ARBA" id="ARBA00023163"/>
    </source>
</evidence>
<evidence type="ECO:0000256" key="7">
    <source>
        <dbReference type="ARBA" id="ARBA00022478"/>
    </source>
</evidence>
<sequence>MARAPPQQAEYQRIRSPPPVSSPSPMSSSTHLDMGTAYTPPPTAPHRSGSAASLPPNMDTYQSASAWMDDAYAANQSRPYTPHNDMYTGYAAESPARDASAWDSFAGATGMPQFQTGNMMNDATAQMGMQFGRHVAQVGGAYVQKNFRALLPMPILKHYFKVSNSYVLHKLRILLFPWRHKPWSRRLRYSTPYGGSGIMSPSQGPSTLSAGMSTPDRPLSADGRRPTASGEPVSYCVPREDVNSPDMYIPLMAFVTYVIATSIIYGLRGRFHPEVLGYTASRALAIILIEFFAIKLGCYLLNIQGDHTIFDLLAYSGYKFVGTLVVLAVGVLGLGRWVYWLTFLYMFASNAFFLLRSLRYVVLPDPTSPSSVTVTQAQRTARIQFLFGIAMFQMVFGWLLIGKARSSDPRVPFIMRSASPSSDSSGPGTPPEASPLTKDRVHDDIWDTPYTFHTLDMQRRFMKPSSHTWDVKALREITRPHIESFNALWAEDPSMDVPGDADRIGMEGAGLLERSLQTLAPRVVFDGHGGDGELGNRLEMRIDSVSLSRPMVPDRAKDALDRRVFPDECRNRLVSYRGRLTARVTWRVNDGPEQSELRDLGQVPIMVGSNRCHLRGLSSEALVAHHEEPNEMGGYFIINGNERLIRFLILAKANHAMAIERSSFTRRGPSYSNKAVSIRCVGRHDLISVTNSVHYLENGGATLRFSWRKQEYMVPVVMVLKALVSATDKEIFTSIVQSDTDNTFLTDRVELLLRGFHRYSLWTGEQCLEYLGDKFRVVMRAPEDWSHAQVGEDLINRLVLTHLEMPRDKYRMLVFMLRKLYAFVAGECCADNPDSPQHQDVLMPGFLYGAIIQERLDEYLINVRAQLARDVRSGAPECDFFDRRYIQRALAKVNSDVGARLSSFLATGNLSSPSGLDLQQVGGFTIVAEKLNFYRFLSHFRSVHRGAFFAELKTTTVRKLLPEAWGFLCPVHTPDGSPCGLLNHFSHACQLTTRDLDVAQVPALLASLGMTEVVASHVSPRTHVTVQLNGALLGYATPALARHMATVLRVWKTEQRHGVPLDLEIGFVPTSHGGQYPGLYLFGGRARMVRPVTYLFNGREDRVGPFEQVYLDIACRRSEMEAGVSTHVEVSPTHVLSVVANLTPFSDFNQSPRNMYQCQMGKQTMGTPSGALSRRTDNKLYRLQSGQTPVVRPALHHRYAMDDFPNGTNAIVAVISYTGYDMEDAMILNKSAHERGFGYGTVYKSEVVHLRDAGGGRGGVPALHLGWGPDIRADDPRREQLDADGLPRIGTPMTKGTPLCAYYNEASGRTRLQRYKGEEAAYVDTVRVIGNDTGDSVCQRVQITFRVPRAPVIGDKFSSRHGQKGVCSQKWPAVDMPFSESGMQPDVIINPHAFPSRMTIGMLIESMAGKAGAMHGLAQDATPWTFNEDDTPVEYFGEQLRAAGYNYLGNEPMYSGITGQELRADIYLGVVFYQRLRHMVNDKFQVRTTGPVHALTRQPVKGRKRAGGIRFGEMERDALLAHGTSFLLQDRLLHCSDATTAYVCRTCGSLLSLAYDDAAGISVPGLGTVQAIESASRRTVPLGPRGEYCRVCRRAAEAGTPPPATAPEHRVPVPRHCVVRRAGDLDVVAVPYVLKYLVAELAAMGLRMSFTVAP</sequence>
<evidence type="ECO:0000256" key="9">
    <source>
        <dbReference type="ARBA" id="ARBA00022692"/>
    </source>
</evidence>
<dbReference type="InterPro" id="IPR037034">
    <property type="entry name" value="RNA_pol_Rpb2_2_sf"/>
</dbReference>
<feature type="domain" description="DNA-directed RNA polymerase I subunit RPA2" evidence="30">
    <location>
        <begin position="1033"/>
        <end position="1090"/>
    </location>
</feature>
<dbReference type="Gene3D" id="3.90.1110.10">
    <property type="entry name" value="RNA polymerase Rpb2, domain 2"/>
    <property type="match status" value="1"/>
</dbReference>
<evidence type="ECO:0000256" key="17">
    <source>
        <dbReference type="ARBA" id="ARBA00023034"/>
    </source>
</evidence>
<evidence type="ECO:0000256" key="21">
    <source>
        <dbReference type="ARBA" id="ARBA00047768"/>
    </source>
</evidence>
<feature type="transmembrane region" description="Helical" evidence="24">
    <location>
        <begin position="312"/>
        <end position="332"/>
    </location>
</feature>
<reference evidence="31" key="1">
    <citation type="submission" date="2023-03" db="EMBL/GenBank/DDBJ databases">
        <title>Mating type loci evolution in Malassezia.</title>
        <authorList>
            <person name="Coelho M.A."/>
        </authorList>
    </citation>
    <scope>NUCLEOTIDE SEQUENCE</scope>
    <source>
        <strain evidence="31">CBS 12830</strain>
    </source>
</reference>
<dbReference type="FunFam" id="3.90.1070.20:FF:000003">
    <property type="entry name" value="DNA-directed RNA polymerase subunit beta"/>
    <property type="match status" value="1"/>
</dbReference>
<evidence type="ECO:0000259" key="29">
    <source>
        <dbReference type="Pfam" id="PF04565"/>
    </source>
</evidence>
<dbReference type="Gene3D" id="2.40.50.150">
    <property type="match status" value="1"/>
</dbReference>
<feature type="domain" description="RNA polymerase Rpb2" evidence="26">
    <location>
        <begin position="1507"/>
        <end position="1648"/>
    </location>
</feature>
<evidence type="ECO:0000313" key="32">
    <source>
        <dbReference type="Proteomes" id="UP001214415"/>
    </source>
</evidence>
<dbReference type="Pfam" id="PF00562">
    <property type="entry name" value="RNA_pol_Rpb2_6"/>
    <property type="match status" value="1"/>
</dbReference>
<keyword evidence="15" id="KW-0653">Protein transport</keyword>
<comment type="similarity">
    <text evidence="4 22">Belongs to the RNA polymerase beta chain family.</text>
</comment>